<keyword evidence="3" id="KW-0808">Transferase</keyword>
<dbReference type="GO" id="GO:0008360">
    <property type="term" value="P:regulation of cell shape"/>
    <property type="evidence" value="ECO:0007669"/>
    <property type="project" value="UniProtKB-KW"/>
</dbReference>
<dbReference type="GO" id="GO:0009252">
    <property type="term" value="P:peptidoglycan biosynthetic process"/>
    <property type="evidence" value="ECO:0007669"/>
    <property type="project" value="UniProtKB-KW"/>
</dbReference>
<evidence type="ECO:0000256" key="8">
    <source>
        <dbReference type="ARBA" id="ARBA00023136"/>
    </source>
</evidence>
<keyword evidence="19" id="KW-1185">Reference proteome</keyword>
<dbReference type="GO" id="GO:0051301">
    <property type="term" value="P:cell division"/>
    <property type="evidence" value="ECO:0007669"/>
    <property type="project" value="InterPro"/>
</dbReference>
<evidence type="ECO:0000256" key="9">
    <source>
        <dbReference type="ARBA" id="ARBA00032370"/>
    </source>
</evidence>
<evidence type="ECO:0000256" key="14">
    <source>
        <dbReference type="ARBA" id="ARBA00044770"/>
    </source>
</evidence>
<name>A0AAE3IIT9_9FIRM</name>
<feature type="transmembrane region" description="Helical" evidence="17">
    <location>
        <begin position="342"/>
        <end position="365"/>
    </location>
</feature>
<evidence type="ECO:0000313" key="18">
    <source>
        <dbReference type="EMBL" id="MCU6706042.1"/>
    </source>
</evidence>
<comment type="caution">
    <text evidence="18">The sequence shown here is derived from an EMBL/GenBank/DDBJ whole genome shotgun (WGS) entry which is preliminary data.</text>
</comment>
<keyword evidence="5" id="KW-0133">Cell shape</keyword>
<feature type="transmembrane region" description="Helical" evidence="17">
    <location>
        <begin position="176"/>
        <end position="194"/>
    </location>
</feature>
<feature type="transmembrane region" description="Helical" evidence="17">
    <location>
        <begin position="200"/>
        <end position="218"/>
    </location>
</feature>
<gene>
    <name evidence="18" type="ORF">OCV57_08905</name>
</gene>
<evidence type="ECO:0000256" key="4">
    <source>
        <dbReference type="ARBA" id="ARBA00022692"/>
    </source>
</evidence>
<evidence type="ECO:0000256" key="7">
    <source>
        <dbReference type="ARBA" id="ARBA00022989"/>
    </source>
</evidence>
<comment type="catalytic activity">
    <reaction evidence="15">
        <text>[GlcNAc-(1-&gt;4)-Mur2Ac(oyl-L-Ala-gamma-D-Glu-L-Lys-D-Ala-D-Ala)](n)-di-trans,octa-cis-undecaprenyl diphosphate + beta-D-GlcNAc-(1-&gt;4)-Mur2Ac(oyl-L-Ala-gamma-D-Glu-L-Lys-D-Ala-D-Ala)-di-trans,octa-cis-undecaprenyl diphosphate = [GlcNAc-(1-&gt;4)-Mur2Ac(oyl-L-Ala-gamma-D-Glu-L-Lys-D-Ala-D-Ala)](n+1)-di-trans,octa-cis-undecaprenyl diphosphate + di-trans,octa-cis-undecaprenyl diphosphate + H(+)</text>
        <dbReference type="Rhea" id="RHEA:23708"/>
        <dbReference type="Rhea" id="RHEA-COMP:9602"/>
        <dbReference type="Rhea" id="RHEA-COMP:9603"/>
        <dbReference type="ChEBI" id="CHEBI:15378"/>
        <dbReference type="ChEBI" id="CHEBI:58405"/>
        <dbReference type="ChEBI" id="CHEBI:60033"/>
        <dbReference type="ChEBI" id="CHEBI:78435"/>
        <dbReference type="EC" id="2.4.99.28"/>
    </reaction>
</comment>
<evidence type="ECO:0000256" key="12">
    <source>
        <dbReference type="ARBA" id="ARBA00041185"/>
    </source>
</evidence>
<feature type="transmembrane region" description="Helical" evidence="17">
    <location>
        <begin position="46"/>
        <end position="70"/>
    </location>
</feature>
<dbReference type="EC" id="2.4.99.28" evidence="14"/>
<feature type="transmembrane region" description="Helical" evidence="17">
    <location>
        <begin position="76"/>
        <end position="98"/>
    </location>
</feature>
<evidence type="ECO:0000313" key="19">
    <source>
        <dbReference type="Proteomes" id="UP001208131"/>
    </source>
</evidence>
<comment type="subcellular location">
    <subcellularLocation>
        <location evidence="1">Membrane</location>
        <topology evidence="1">Multi-pass membrane protein</topology>
    </subcellularLocation>
</comment>
<reference evidence="18 19" key="1">
    <citation type="journal article" date="2021" name="ISME Commun">
        <title>Automated analysis of genomic sequences facilitates high-throughput and comprehensive description of bacteria.</title>
        <authorList>
            <person name="Hitch T.C.A."/>
        </authorList>
    </citation>
    <scope>NUCLEOTIDE SEQUENCE [LARGE SCALE GENOMIC DNA]</scope>
    <source>
        <strain evidence="18 19">Sanger_31</strain>
    </source>
</reference>
<keyword evidence="7 17" id="KW-1133">Transmembrane helix</keyword>
<dbReference type="Proteomes" id="UP001208131">
    <property type="component" value="Unassembled WGS sequence"/>
</dbReference>
<keyword evidence="6" id="KW-0573">Peptidoglycan synthesis</keyword>
<dbReference type="GO" id="GO:0015648">
    <property type="term" value="F:lipid-linked peptidoglycan transporter activity"/>
    <property type="evidence" value="ECO:0007669"/>
    <property type="project" value="TreeGrafter"/>
</dbReference>
<comment type="similarity">
    <text evidence="11">Belongs to the SEDS family. FtsW subfamily.</text>
</comment>
<evidence type="ECO:0000256" key="10">
    <source>
        <dbReference type="ARBA" id="ARBA00033270"/>
    </source>
</evidence>
<keyword evidence="2" id="KW-0328">Glycosyltransferase</keyword>
<dbReference type="GO" id="GO:0008955">
    <property type="term" value="F:peptidoglycan glycosyltransferase activity"/>
    <property type="evidence" value="ECO:0007669"/>
    <property type="project" value="UniProtKB-EC"/>
</dbReference>
<feature type="transmembrane region" description="Helical" evidence="17">
    <location>
        <begin position="225"/>
        <end position="242"/>
    </location>
</feature>
<organism evidence="18 19">
    <name type="scientific">Hominimerdicola aceti</name>
    <dbReference type="NCBI Taxonomy" id="2981726"/>
    <lineage>
        <taxon>Bacteria</taxon>
        <taxon>Bacillati</taxon>
        <taxon>Bacillota</taxon>
        <taxon>Clostridia</taxon>
        <taxon>Eubacteriales</taxon>
        <taxon>Oscillospiraceae</taxon>
        <taxon>Hominimerdicola</taxon>
    </lineage>
</organism>
<evidence type="ECO:0000256" key="6">
    <source>
        <dbReference type="ARBA" id="ARBA00022984"/>
    </source>
</evidence>
<sequence length="408" mass="45862">MAIRGPRRERDGSIVYNSHVPLKQPVAQAKRKHRFRFILTEIDKPFFILVMVLLVFGLLMMFSASYAWGLSEYNDGYYYLVSQLKSAGLGLLLMFATSYLDYHFFQNTKIAYIAFIATYLLTFYTAFFGIDVAGARRWIQIGPISFQPSELLKVTFIIIFAYIMSVNYPKFKDWKFCVIPFTVIMGAVALVLVLQRHMSAVMLVGIIGVSMMFISGMPKKTFWKFIGVCAVFGVLLLIYKMASGSGFSYISDRIQSWKNPESDPSGKTFQTYESLLSIGSGGWFGLGFGESRQKYYLPESQNDFVFAIICEELGFVGAMVVVLLFVLFIIEGFMIASRSKDRFGMLLAAGITIQIGSQALFNIMVACNAFPNTGISLPFFSYGGTALMIQLAEMGIMLNVSRQCIKKK</sequence>
<evidence type="ECO:0000256" key="1">
    <source>
        <dbReference type="ARBA" id="ARBA00004141"/>
    </source>
</evidence>
<dbReference type="Pfam" id="PF01098">
    <property type="entry name" value="FTSW_RODA_SPOVE"/>
    <property type="match status" value="1"/>
</dbReference>
<evidence type="ECO:0000256" key="5">
    <source>
        <dbReference type="ARBA" id="ARBA00022960"/>
    </source>
</evidence>
<evidence type="ECO:0000256" key="2">
    <source>
        <dbReference type="ARBA" id="ARBA00022676"/>
    </source>
</evidence>
<dbReference type="PANTHER" id="PTHR30474">
    <property type="entry name" value="CELL CYCLE PROTEIN"/>
    <property type="match status" value="1"/>
</dbReference>
<dbReference type="GO" id="GO:0005886">
    <property type="term" value="C:plasma membrane"/>
    <property type="evidence" value="ECO:0007669"/>
    <property type="project" value="TreeGrafter"/>
</dbReference>
<evidence type="ECO:0000256" key="16">
    <source>
        <dbReference type="ARBA" id="ARBA00049966"/>
    </source>
</evidence>
<feature type="transmembrane region" description="Helical" evidence="17">
    <location>
        <begin position="150"/>
        <end position="169"/>
    </location>
</feature>
<dbReference type="InterPro" id="IPR001182">
    <property type="entry name" value="FtsW/RodA"/>
</dbReference>
<keyword evidence="8 17" id="KW-0472">Membrane</keyword>
<evidence type="ECO:0000256" key="11">
    <source>
        <dbReference type="ARBA" id="ARBA00038053"/>
    </source>
</evidence>
<comment type="function">
    <text evidence="16">Peptidoglycan polymerase that is essential for cell division.</text>
</comment>
<dbReference type="PANTHER" id="PTHR30474:SF2">
    <property type="entry name" value="PEPTIDOGLYCAN GLYCOSYLTRANSFERASE FTSW-RELATED"/>
    <property type="match status" value="1"/>
</dbReference>
<evidence type="ECO:0000256" key="17">
    <source>
        <dbReference type="SAM" id="Phobius"/>
    </source>
</evidence>
<proteinExistence type="inferred from homology"/>
<feature type="transmembrane region" description="Helical" evidence="17">
    <location>
        <begin position="377"/>
        <end position="400"/>
    </location>
</feature>
<feature type="transmembrane region" description="Helical" evidence="17">
    <location>
        <begin position="304"/>
        <end position="330"/>
    </location>
</feature>
<evidence type="ECO:0000256" key="13">
    <source>
        <dbReference type="ARBA" id="ARBA00041418"/>
    </source>
</evidence>
<keyword evidence="4 17" id="KW-0812">Transmembrane</keyword>
<accession>A0AAE3IIT9</accession>
<dbReference type="GO" id="GO:0032153">
    <property type="term" value="C:cell division site"/>
    <property type="evidence" value="ECO:0007669"/>
    <property type="project" value="TreeGrafter"/>
</dbReference>
<feature type="transmembrane region" description="Helical" evidence="17">
    <location>
        <begin position="110"/>
        <end position="130"/>
    </location>
</feature>
<evidence type="ECO:0000256" key="15">
    <source>
        <dbReference type="ARBA" id="ARBA00049902"/>
    </source>
</evidence>
<protein>
    <recommendedName>
        <fullName evidence="12">Probable peptidoglycan glycosyltransferase FtsW</fullName>
        <ecNumber evidence="14">2.4.99.28</ecNumber>
    </recommendedName>
    <alternativeName>
        <fullName evidence="13">Cell division protein FtsW</fullName>
    </alternativeName>
    <alternativeName>
        <fullName evidence="10">Cell wall polymerase</fullName>
    </alternativeName>
    <alternativeName>
        <fullName evidence="9">Peptidoglycan polymerase</fullName>
    </alternativeName>
</protein>
<dbReference type="RefSeq" id="WP_117892250.1">
    <property type="nucleotide sequence ID" value="NZ_JAOQJZ010000008.1"/>
</dbReference>
<evidence type="ECO:0000256" key="3">
    <source>
        <dbReference type="ARBA" id="ARBA00022679"/>
    </source>
</evidence>
<dbReference type="AlphaFoldDB" id="A0AAE3IIT9"/>
<dbReference type="EMBL" id="JAOQJZ010000008">
    <property type="protein sequence ID" value="MCU6706042.1"/>
    <property type="molecule type" value="Genomic_DNA"/>
</dbReference>